<dbReference type="FunFam" id="3.20.20.10:FF:000003">
    <property type="entry name" value="Diaminopimelate decarboxylase"/>
    <property type="match status" value="1"/>
</dbReference>
<dbReference type="InterPro" id="IPR022644">
    <property type="entry name" value="De-COase2_N"/>
</dbReference>
<accession>A0A0U0W947</accession>
<dbReference type="Proteomes" id="UP000198875">
    <property type="component" value="Unassembled WGS sequence"/>
</dbReference>
<evidence type="ECO:0000256" key="4">
    <source>
        <dbReference type="ARBA" id="ARBA00023154"/>
    </source>
</evidence>
<proteinExistence type="predicted"/>
<dbReference type="Gene3D" id="3.20.20.10">
    <property type="entry name" value="Alanine racemase"/>
    <property type="match status" value="1"/>
</dbReference>
<name>A0A0U0W947_MYCBE</name>
<gene>
    <name evidence="8" type="ORF">BN971_02234</name>
</gene>
<keyword evidence="5" id="KW-0456">Lyase</keyword>
<keyword evidence="4" id="KW-0028">Amino-acid biosynthesis</keyword>
<dbReference type="SUPFAM" id="SSF51419">
    <property type="entry name" value="PLP-binding barrel"/>
    <property type="match status" value="1"/>
</dbReference>
<organism evidence="8 9">
    <name type="scientific">Mycobacterium bohemicum DSM 44277</name>
    <dbReference type="NCBI Taxonomy" id="1236609"/>
    <lineage>
        <taxon>Bacteria</taxon>
        <taxon>Bacillati</taxon>
        <taxon>Actinomycetota</taxon>
        <taxon>Actinomycetes</taxon>
        <taxon>Mycobacteriales</taxon>
        <taxon>Mycobacteriaceae</taxon>
        <taxon>Mycobacterium</taxon>
    </lineage>
</organism>
<dbReference type="AlphaFoldDB" id="A0A0U0W947"/>
<reference evidence="8 9" key="1">
    <citation type="submission" date="2015-03" db="EMBL/GenBank/DDBJ databases">
        <authorList>
            <person name="Murphy D."/>
        </authorList>
    </citation>
    <scope>NUCLEOTIDE SEQUENCE [LARGE SCALE GENOMIC DNA]</scope>
    <source>
        <strain evidence="8 9">DSM 44277</strain>
    </source>
</reference>
<dbReference type="InterPro" id="IPR009006">
    <property type="entry name" value="Ala_racemase/Decarboxylase_C"/>
</dbReference>
<evidence type="ECO:0000256" key="5">
    <source>
        <dbReference type="ARBA" id="ARBA00023239"/>
    </source>
</evidence>
<dbReference type="OrthoDB" id="9802241at2"/>
<comment type="cofactor">
    <cofactor evidence="1 6">
        <name>pyridoxal 5'-phosphate</name>
        <dbReference type="ChEBI" id="CHEBI:597326"/>
    </cofactor>
</comment>
<feature type="modified residue" description="N6-(pyridoxal phosphate)lysine" evidence="6">
    <location>
        <position position="82"/>
    </location>
</feature>
<feature type="domain" description="Orn/DAP/Arg decarboxylase 2 N-terminal" evidence="7">
    <location>
        <begin position="60"/>
        <end position="307"/>
    </location>
</feature>
<feature type="active site" description="Proton donor" evidence="6">
    <location>
        <position position="370"/>
    </location>
</feature>
<dbReference type="Pfam" id="PF02784">
    <property type="entry name" value="Orn_Arg_deC_N"/>
    <property type="match status" value="1"/>
</dbReference>
<evidence type="ECO:0000259" key="7">
    <source>
        <dbReference type="Pfam" id="PF02784"/>
    </source>
</evidence>
<dbReference type="RefSeq" id="WP_085183314.1">
    <property type="nucleotide sequence ID" value="NZ_CSTD01000002.1"/>
</dbReference>
<evidence type="ECO:0000313" key="8">
    <source>
        <dbReference type="EMBL" id="CPR10959.1"/>
    </source>
</evidence>
<dbReference type="InterPro" id="IPR029066">
    <property type="entry name" value="PLP-binding_barrel"/>
</dbReference>
<dbReference type="PRINTS" id="PR01181">
    <property type="entry name" value="DAPDCRBXLASE"/>
</dbReference>
<evidence type="ECO:0000256" key="1">
    <source>
        <dbReference type="ARBA" id="ARBA00001933"/>
    </source>
</evidence>
<dbReference type="PANTHER" id="PTHR43727">
    <property type="entry name" value="DIAMINOPIMELATE DECARBOXYLASE"/>
    <property type="match status" value="1"/>
</dbReference>
<dbReference type="PANTHER" id="PTHR43727:SF2">
    <property type="entry name" value="GROUP IV DECARBOXYLASE"/>
    <property type="match status" value="1"/>
</dbReference>
<evidence type="ECO:0000256" key="6">
    <source>
        <dbReference type="PIRSR" id="PIRSR600183-50"/>
    </source>
</evidence>
<dbReference type="EMBL" id="CSTD01000002">
    <property type="protein sequence ID" value="CPR10959.1"/>
    <property type="molecule type" value="Genomic_DNA"/>
</dbReference>
<evidence type="ECO:0000313" key="9">
    <source>
        <dbReference type="Proteomes" id="UP000198875"/>
    </source>
</evidence>
<sequence>MTLFELLPSLRHGLNPHVDRAVWPLSAYVDEAGRLCVGGVPATEIAAEFGSPTHVVDEEDFRARIRCYRAALPDAELVYVGKALLSVAVAGWAASEGAGLGVYSSRQLAIALAADVAPADMILHGNAKTAAELDDAVAAGVGRVVIETPNEIGLLSGRVRRRQRVLLRVVPDLDGGAVGTGALDQKFGFALAQGLAAGAIKRVVNQPWLDLVGLHCRLGSQLSDTGVYGEAIRQIIAVMAEVRDRHQVVLTELNLGGGHAVPYASGDPELSPRTLAAVIDGALRSACAEHSFPRPKVVIEAGRAIAARAGITLYRVITVKRQPGGRTFVAVDGDMSDSRIAISGSRHTVALANRHVPTETAPVTVVGRHCGAGDEIAAEVELPADIRPGDLLAVAGTGAYLQATGPSFNLVGQPPLVGVADGRFHELVRRETVADLLARDCSWHGSRRAG</sequence>
<dbReference type="InterPro" id="IPR002986">
    <property type="entry name" value="DAP_deCOOHase_LysA"/>
</dbReference>
<dbReference type="GO" id="GO:0008836">
    <property type="term" value="F:diaminopimelate decarboxylase activity"/>
    <property type="evidence" value="ECO:0007669"/>
    <property type="project" value="InterPro"/>
</dbReference>
<evidence type="ECO:0000256" key="3">
    <source>
        <dbReference type="ARBA" id="ARBA00022898"/>
    </source>
</evidence>
<dbReference type="SUPFAM" id="SSF50621">
    <property type="entry name" value="Alanine racemase C-terminal domain-like"/>
    <property type="match status" value="1"/>
</dbReference>
<keyword evidence="4" id="KW-0457">Lysine biosynthesis</keyword>
<keyword evidence="2" id="KW-0210">Decarboxylase</keyword>
<dbReference type="GO" id="GO:0009089">
    <property type="term" value="P:lysine biosynthetic process via diaminopimelate"/>
    <property type="evidence" value="ECO:0007669"/>
    <property type="project" value="InterPro"/>
</dbReference>
<evidence type="ECO:0000256" key="2">
    <source>
        <dbReference type="ARBA" id="ARBA00022793"/>
    </source>
</evidence>
<dbReference type="InterPro" id="IPR000183">
    <property type="entry name" value="Orn/DAP/Arg_de-COase"/>
</dbReference>
<dbReference type="Gene3D" id="2.40.37.10">
    <property type="entry name" value="Lyase, Ornithine Decarboxylase, Chain A, domain 1"/>
    <property type="match status" value="1"/>
</dbReference>
<keyword evidence="3 6" id="KW-0663">Pyridoxal phosphate</keyword>
<protein>
    <submittedName>
        <fullName evidence="8">LysA_1</fullName>
    </submittedName>
</protein>
<dbReference type="PRINTS" id="PR01179">
    <property type="entry name" value="ODADCRBXLASE"/>
</dbReference>